<name>A0ABR1T907_9PEZI</name>
<keyword evidence="3" id="KW-1185">Reference proteome</keyword>
<sequence>MTVPQCLTWAASKGYKYAGLEYSSECWGGNTLNSGAANQTNASCSLLCAGNQRTYCGGSSLLSLYITNSTLISPGTSS</sequence>
<gene>
    <name evidence="2" type="ORF">PG994_012984</name>
</gene>
<feature type="domain" description="WSC" evidence="1">
    <location>
        <begin position="1"/>
        <end position="68"/>
    </location>
</feature>
<dbReference type="Pfam" id="PF01822">
    <property type="entry name" value="WSC"/>
    <property type="match status" value="1"/>
</dbReference>
<dbReference type="PROSITE" id="PS51212">
    <property type="entry name" value="WSC"/>
    <property type="match status" value="1"/>
</dbReference>
<evidence type="ECO:0000259" key="1">
    <source>
        <dbReference type="PROSITE" id="PS51212"/>
    </source>
</evidence>
<evidence type="ECO:0000313" key="3">
    <source>
        <dbReference type="Proteomes" id="UP001480595"/>
    </source>
</evidence>
<accession>A0ABR1T907</accession>
<dbReference type="EMBL" id="JAQQWL010000013">
    <property type="protein sequence ID" value="KAK8042501.1"/>
    <property type="molecule type" value="Genomic_DNA"/>
</dbReference>
<dbReference type="GeneID" id="92097456"/>
<evidence type="ECO:0000313" key="2">
    <source>
        <dbReference type="EMBL" id="KAK8042501.1"/>
    </source>
</evidence>
<reference evidence="2 3" key="1">
    <citation type="submission" date="2023-01" db="EMBL/GenBank/DDBJ databases">
        <title>Analysis of 21 Apiospora genomes using comparative genomics revels a genus with tremendous synthesis potential of carbohydrate active enzymes and secondary metabolites.</title>
        <authorList>
            <person name="Sorensen T."/>
        </authorList>
    </citation>
    <scope>NUCLEOTIDE SEQUENCE [LARGE SCALE GENOMIC DNA]</scope>
    <source>
        <strain evidence="2 3">CBS 135458</strain>
    </source>
</reference>
<dbReference type="InterPro" id="IPR002889">
    <property type="entry name" value="WSC_carb-bd"/>
</dbReference>
<proteinExistence type="predicted"/>
<protein>
    <recommendedName>
        <fullName evidence="1">WSC domain-containing protein</fullName>
    </recommendedName>
</protein>
<dbReference type="Proteomes" id="UP001480595">
    <property type="component" value="Unassembled WGS sequence"/>
</dbReference>
<dbReference type="SMART" id="SM00321">
    <property type="entry name" value="WSC"/>
    <property type="match status" value="1"/>
</dbReference>
<organism evidence="2 3">
    <name type="scientific">Apiospora phragmitis</name>
    <dbReference type="NCBI Taxonomy" id="2905665"/>
    <lineage>
        <taxon>Eukaryota</taxon>
        <taxon>Fungi</taxon>
        <taxon>Dikarya</taxon>
        <taxon>Ascomycota</taxon>
        <taxon>Pezizomycotina</taxon>
        <taxon>Sordariomycetes</taxon>
        <taxon>Xylariomycetidae</taxon>
        <taxon>Amphisphaeriales</taxon>
        <taxon>Apiosporaceae</taxon>
        <taxon>Apiospora</taxon>
    </lineage>
</organism>
<comment type="caution">
    <text evidence="2">The sequence shown here is derived from an EMBL/GenBank/DDBJ whole genome shotgun (WGS) entry which is preliminary data.</text>
</comment>
<dbReference type="RefSeq" id="XP_066709354.1">
    <property type="nucleotide sequence ID" value="XM_066864393.1"/>
</dbReference>